<feature type="domain" description="DUF4346" evidence="1">
    <location>
        <begin position="37"/>
        <end position="87"/>
    </location>
</feature>
<evidence type="ECO:0000313" key="2">
    <source>
        <dbReference type="EMBL" id="QCI09129.1"/>
    </source>
</evidence>
<keyword evidence="2" id="KW-0934">Plastid</keyword>
<name>A0A4D6WZU1_9FLOR</name>
<dbReference type="InterPro" id="IPR025595">
    <property type="entry name" value="PterinBD-DUF4346"/>
</dbReference>
<dbReference type="AlphaFoldDB" id="A0A4D6WZU1"/>
<reference evidence="2" key="1">
    <citation type="journal article" date="2019" name="Mol. Phylogenet. Evol.">
        <title>Morphological evolution and classification of the red algal order Ceramiales inferred using plastid phylogenomics.</title>
        <authorList>
            <person name="Diaz-Tapia P."/>
            <person name="Pasella M.M."/>
            <person name="Verbruggen H."/>
            <person name="Maggs C.A."/>
        </authorList>
    </citation>
    <scope>NUCLEOTIDE SEQUENCE</scope>
    <source>
        <strain evidence="2">PD1141</strain>
    </source>
</reference>
<dbReference type="EMBL" id="MK814743">
    <property type="protein sequence ID" value="QCI09129.1"/>
    <property type="molecule type" value="Genomic_DNA"/>
</dbReference>
<reference evidence="2" key="2">
    <citation type="submission" date="2019-04" db="EMBL/GenBank/DDBJ databases">
        <authorList>
            <person name="Pasella M."/>
        </authorList>
    </citation>
    <scope>NUCLEOTIDE SEQUENCE</scope>
    <source>
        <strain evidence="2">PD1141</strain>
    </source>
</reference>
<geneLocation type="plastid" evidence="2"/>
<proteinExistence type="predicted"/>
<protein>
    <recommendedName>
        <fullName evidence="1">DUF4346 domain-containing protein</fullName>
    </recommendedName>
</protein>
<organism evidence="2">
    <name type="scientific">Inkyuleea mariana</name>
    <dbReference type="NCBI Taxonomy" id="123988"/>
    <lineage>
        <taxon>Eukaryota</taxon>
        <taxon>Rhodophyta</taxon>
        <taxon>Florideophyceae</taxon>
        <taxon>Rhodymeniophycidae</taxon>
        <taxon>Ceramiales</taxon>
        <taxon>Ceramiaceae</taxon>
        <taxon>Inkyuleea</taxon>
    </lineage>
</organism>
<dbReference type="Pfam" id="PF14251">
    <property type="entry name" value="PterinBD-DUF4346"/>
    <property type="match status" value="1"/>
</dbReference>
<accession>A0A4D6WZU1</accession>
<evidence type="ECO:0000259" key="1">
    <source>
        <dbReference type="Pfam" id="PF14251"/>
    </source>
</evidence>
<sequence length="87" mass="10455">MDNFYCLIRVIVHKKRKLSLYYFSHNITKQSFIYPICFTASNINVMFKLLSMHNCFNQASIYHILYIGQELYKAELCLAFNQIYIQE</sequence>